<keyword evidence="3" id="KW-1185">Reference proteome</keyword>
<feature type="transmembrane region" description="Helical" evidence="1">
    <location>
        <begin position="29"/>
        <end position="52"/>
    </location>
</feature>
<organism evidence="2 3">
    <name type="scientific">Gillisia limnaea (strain DSM 15749 / LMG 21470 / R-8282)</name>
    <dbReference type="NCBI Taxonomy" id="865937"/>
    <lineage>
        <taxon>Bacteria</taxon>
        <taxon>Pseudomonadati</taxon>
        <taxon>Bacteroidota</taxon>
        <taxon>Flavobacteriia</taxon>
        <taxon>Flavobacteriales</taxon>
        <taxon>Flavobacteriaceae</taxon>
        <taxon>Gillisia</taxon>
    </lineage>
</organism>
<evidence type="ECO:0000313" key="2">
    <source>
        <dbReference type="EMBL" id="EHQ03216.1"/>
    </source>
</evidence>
<reference evidence="3" key="1">
    <citation type="journal article" date="2012" name="Stand. Genomic Sci.">
        <title>Genome sequence of the Antarctic rhodopsins-containing flavobacterium Gillisia limnaea type strain (R-8282(T)).</title>
        <authorList>
            <person name="Riedel T."/>
            <person name="Held B."/>
            <person name="Nolan M."/>
            <person name="Lucas S."/>
            <person name="Lapidus A."/>
            <person name="Tice H."/>
            <person name="Del Rio T.G."/>
            <person name="Cheng J.F."/>
            <person name="Han C."/>
            <person name="Tapia R."/>
            <person name="Goodwin L.A."/>
            <person name="Pitluck S."/>
            <person name="Liolios K."/>
            <person name="Mavromatis K."/>
            <person name="Pagani I."/>
            <person name="Ivanova N."/>
            <person name="Mikhailova N."/>
            <person name="Pati A."/>
            <person name="Chen A."/>
            <person name="Palaniappan K."/>
            <person name="Land M."/>
            <person name="Rohde M."/>
            <person name="Tindall B.J."/>
            <person name="Detter J.C."/>
            <person name="Goker M."/>
            <person name="Bristow J."/>
            <person name="Eisen J.A."/>
            <person name="Markowitz V."/>
            <person name="Hugenholtz P."/>
            <person name="Kyrpides N.C."/>
            <person name="Klenk H.P."/>
            <person name="Woyke T."/>
        </authorList>
    </citation>
    <scope>NUCLEOTIDE SEQUENCE [LARGE SCALE GENOMIC DNA]</scope>
    <source>
        <strain evidence="3">DSM 15749 / LMG 21470 / R-8282</strain>
    </source>
</reference>
<dbReference type="Proteomes" id="UP000003844">
    <property type="component" value="Unassembled WGS sequence"/>
</dbReference>
<accession>H2BY10</accession>
<evidence type="ECO:0000256" key="1">
    <source>
        <dbReference type="SAM" id="Phobius"/>
    </source>
</evidence>
<dbReference type="EMBL" id="JH594606">
    <property type="protein sequence ID" value="EHQ03216.1"/>
    <property type="molecule type" value="Genomic_DNA"/>
</dbReference>
<evidence type="ECO:0000313" key="3">
    <source>
        <dbReference type="Proteomes" id="UP000003844"/>
    </source>
</evidence>
<dbReference type="AlphaFoldDB" id="H2BY10"/>
<keyword evidence="1" id="KW-1133">Transmembrane helix</keyword>
<sequence>MSNIVHKGGKVLKSAVALRVGKAILTKRVLISGVGLAGIGILAAVGTGYMVYSLVTREDSKTKKSKTSRILKKLRLH</sequence>
<gene>
    <name evidence="2" type="ORF">Gilli_2598</name>
</gene>
<keyword evidence="1" id="KW-0472">Membrane</keyword>
<keyword evidence="1" id="KW-0812">Transmembrane</keyword>
<dbReference type="RefSeq" id="WP_006989523.1">
    <property type="nucleotide sequence ID" value="NZ_JH594606.1"/>
</dbReference>
<protein>
    <submittedName>
        <fullName evidence="2">Uncharacterized protein</fullName>
    </submittedName>
</protein>
<name>H2BY10_GILLR</name>
<proteinExistence type="predicted"/>
<dbReference type="HOGENOM" id="CLU_2633065_0_0_10"/>